<accession>A0A379FBC2</accession>
<reference evidence="1 2" key="1">
    <citation type="submission" date="2018-06" db="EMBL/GenBank/DDBJ databases">
        <authorList>
            <consortium name="Pathogen Informatics"/>
            <person name="Doyle S."/>
        </authorList>
    </citation>
    <scope>NUCLEOTIDE SEQUENCE [LARGE SCALE GENOMIC DNA]</scope>
    <source>
        <strain evidence="1 2">NCTC10376</strain>
    </source>
</reference>
<sequence>MDTKTTLSSANRLSLPVEGMTCASCGTINKTGAFSFNVTKVGSNTVLAQIIRLVG</sequence>
<dbReference type="RefSeq" id="WP_158482375.1">
    <property type="nucleotide sequence ID" value="NZ_CABMNT010000001.1"/>
</dbReference>
<dbReference type="Gene3D" id="2.70.150.10">
    <property type="entry name" value="Calcium-transporting ATPase, cytoplasmic transduction domain A"/>
    <property type="match status" value="1"/>
</dbReference>
<dbReference type="GO" id="GO:0016787">
    <property type="term" value="F:hydrolase activity"/>
    <property type="evidence" value="ECO:0007669"/>
    <property type="project" value="UniProtKB-KW"/>
</dbReference>
<dbReference type="AlphaFoldDB" id="A0A379FBC2"/>
<gene>
    <name evidence="1" type="primary">copA_2</name>
    <name evidence="1" type="ORF">NCTC10376_02847</name>
</gene>
<dbReference type="Proteomes" id="UP000254331">
    <property type="component" value="Unassembled WGS sequence"/>
</dbReference>
<keyword evidence="1" id="KW-0378">Hydrolase</keyword>
<proteinExistence type="predicted"/>
<dbReference type="GeneID" id="93393487"/>
<dbReference type="EC" id="3.6.3.4" evidence="1"/>
<dbReference type="InterPro" id="IPR008250">
    <property type="entry name" value="ATPase_P-typ_transduc_dom_A_sf"/>
</dbReference>
<dbReference type="SUPFAM" id="SSF81653">
    <property type="entry name" value="Calcium ATPase, transduction domain A"/>
    <property type="match status" value="1"/>
</dbReference>
<dbReference type="EMBL" id="UGTW01000001">
    <property type="protein sequence ID" value="SUC16930.1"/>
    <property type="molecule type" value="Genomic_DNA"/>
</dbReference>
<protein>
    <submittedName>
        <fullName evidence="1">Copper exporting ATPase</fullName>
        <ecNumber evidence="1">3.6.3.4</ecNumber>
    </submittedName>
</protein>
<organism evidence="1 2">
    <name type="scientific">Proteus vulgaris</name>
    <dbReference type="NCBI Taxonomy" id="585"/>
    <lineage>
        <taxon>Bacteria</taxon>
        <taxon>Pseudomonadati</taxon>
        <taxon>Pseudomonadota</taxon>
        <taxon>Gammaproteobacteria</taxon>
        <taxon>Enterobacterales</taxon>
        <taxon>Morganellaceae</taxon>
        <taxon>Proteus</taxon>
    </lineage>
</organism>
<name>A0A379FBC2_PROVU</name>
<evidence type="ECO:0000313" key="1">
    <source>
        <dbReference type="EMBL" id="SUC16930.1"/>
    </source>
</evidence>
<evidence type="ECO:0000313" key="2">
    <source>
        <dbReference type="Proteomes" id="UP000254331"/>
    </source>
</evidence>